<dbReference type="Proteomes" id="UP000438120">
    <property type="component" value="Unassembled WGS sequence"/>
</dbReference>
<evidence type="ECO:0000313" key="2">
    <source>
        <dbReference type="Proteomes" id="UP000438120"/>
    </source>
</evidence>
<dbReference type="OrthoDB" id="2326469at2"/>
<dbReference type="Pfam" id="PF10704">
    <property type="entry name" value="DUF2508"/>
    <property type="match status" value="1"/>
</dbReference>
<dbReference type="InterPro" id="IPR019644">
    <property type="entry name" value="DUF2508"/>
</dbReference>
<evidence type="ECO:0000313" key="1">
    <source>
        <dbReference type="EMBL" id="MST86935.1"/>
    </source>
</evidence>
<proteinExistence type="predicted"/>
<protein>
    <submittedName>
        <fullName evidence="1">DUF2508 family protein</fullName>
    </submittedName>
</protein>
<gene>
    <name evidence="1" type="ORF">FYJ62_04615</name>
</gene>
<dbReference type="AlphaFoldDB" id="A0A6A8MDS2"/>
<keyword evidence="2" id="KW-1185">Reference proteome</keyword>
<dbReference type="EMBL" id="VUMX01000009">
    <property type="protein sequence ID" value="MST86935.1"/>
    <property type="molecule type" value="Genomic_DNA"/>
</dbReference>
<reference evidence="1 2" key="1">
    <citation type="submission" date="2019-08" db="EMBL/GenBank/DDBJ databases">
        <title>In-depth cultivation of the pig gut microbiome towards novel bacterial diversity and tailored functional studies.</title>
        <authorList>
            <person name="Wylensek D."/>
            <person name="Hitch T.C.A."/>
            <person name="Clavel T."/>
        </authorList>
    </citation>
    <scope>NUCLEOTIDE SEQUENCE [LARGE SCALE GENOMIC DNA]</scope>
    <source>
        <strain evidence="1 2">Bifido-178-WT-2B</strain>
    </source>
</reference>
<comment type="caution">
    <text evidence="1">The sequence shown here is derived from an EMBL/GenBank/DDBJ whole genome shotgun (WGS) entry which is preliminary data.</text>
</comment>
<name>A0A6A8MDS2_9LACO</name>
<dbReference type="RefSeq" id="WP_154548196.1">
    <property type="nucleotide sequence ID" value="NZ_JBKZBY010000020.1"/>
</dbReference>
<sequence length="79" mass="8999">MSKRRSDKIKQAEDAKLMAAVEKIQQEISLNKGLDNTTLDMSDDNIITDKVLRAEYAFLYDEARYRHASYTGVTNAISQ</sequence>
<accession>A0A6A8MDS2</accession>
<organism evidence="1 2">
    <name type="scientific">Lactobacillus porci</name>
    <dbReference type="NCBI Taxonomy" id="2012477"/>
    <lineage>
        <taxon>Bacteria</taxon>
        <taxon>Bacillati</taxon>
        <taxon>Bacillota</taxon>
        <taxon>Bacilli</taxon>
        <taxon>Lactobacillales</taxon>
        <taxon>Lactobacillaceae</taxon>
        <taxon>Lactobacillus</taxon>
    </lineage>
</organism>